<sequence length="133" mass="14720">MGRGQSIEKNVICDDTGSIVLTACQETSETSSLSFSEIEVVPEEVQEAMNGEETVQLITQEEYTYYLVFRSVKDVTANVETQDDTLIIKLDEENSQGKLLKANVYRLTVDPENEIIDIQVNGESVPIDSIAGI</sequence>
<accession>A0A0C2VVE0</accession>
<proteinExistence type="predicted"/>
<keyword evidence="2" id="KW-1185">Reference proteome</keyword>
<gene>
    <name evidence="1" type="ORF">KR50_14170</name>
</gene>
<dbReference type="Proteomes" id="UP000031972">
    <property type="component" value="Unassembled WGS sequence"/>
</dbReference>
<protein>
    <submittedName>
        <fullName evidence="1">Uncharacterized protein</fullName>
    </submittedName>
</protein>
<dbReference type="PATRIC" id="fig|220754.4.peg.1442"/>
<comment type="caution">
    <text evidence="1">The sequence shown here is derived from an EMBL/GenBank/DDBJ whole genome shotgun (WGS) entry which is preliminary data.</text>
</comment>
<dbReference type="EMBL" id="JXRR01000013">
    <property type="protein sequence ID" value="KIL48381.1"/>
    <property type="molecule type" value="Genomic_DNA"/>
</dbReference>
<evidence type="ECO:0000313" key="1">
    <source>
        <dbReference type="EMBL" id="KIL48381.1"/>
    </source>
</evidence>
<dbReference type="AlphaFoldDB" id="A0A0C2VVE0"/>
<dbReference type="OrthoDB" id="2452916at2"/>
<organism evidence="1 2">
    <name type="scientific">Jeotgalibacillus campisalis</name>
    <dbReference type="NCBI Taxonomy" id="220754"/>
    <lineage>
        <taxon>Bacteria</taxon>
        <taxon>Bacillati</taxon>
        <taxon>Bacillota</taxon>
        <taxon>Bacilli</taxon>
        <taxon>Bacillales</taxon>
        <taxon>Caryophanaceae</taxon>
        <taxon>Jeotgalibacillus</taxon>
    </lineage>
</organism>
<evidence type="ECO:0000313" key="2">
    <source>
        <dbReference type="Proteomes" id="UP000031972"/>
    </source>
</evidence>
<name>A0A0C2VVE0_9BACL</name>
<reference evidence="1 2" key="1">
    <citation type="submission" date="2015-01" db="EMBL/GenBank/DDBJ databases">
        <title>Jeotgalibacillus campisalis genome sequencing.</title>
        <authorList>
            <person name="Goh K.M."/>
            <person name="Chan K.-G."/>
            <person name="Yaakop A.S."/>
            <person name="Ee R."/>
            <person name="Gan H.M."/>
            <person name="Chan C.S."/>
        </authorList>
    </citation>
    <scope>NUCLEOTIDE SEQUENCE [LARGE SCALE GENOMIC DNA]</scope>
    <source>
        <strain evidence="1 2">SF-57</strain>
    </source>
</reference>
<dbReference type="RefSeq" id="WP_156969482.1">
    <property type="nucleotide sequence ID" value="NZ_JXRR01000013.1"/>
</dbReference>